<feature type="non-terminal residue" evidence="2">
    <location>
        <position position="1"/>
    </location>
</feature>
<sequence length="137" mass="15111">IETGVNSLNDRMDSSRRLRVQHPVYIVAERVLTRRRDCLEKVCAVAEEVLEAKRALELTVANTEDEVAAVETAEIPDAVEKTAVLKPKWLTREMIEERKKQRLSGGYGGAVGAAGGVRIRYSEIGDATVRSSWIGSS</sequence>
<dbReference type="Proteomes" id="UP000192257">
    <property type="component" value="Unassembled WGS sequence"/>
</dbReference>
<dbReference type="AlphaFoldDB" id="A0A1X0NQ92"/>
<dbReference type="EMBL" id="NBCO01000026">
    <property type="protein sequence ID" value="ORC86678.1"/>
    <property type="molecule type" value="Genomic_DNA"/>
</dbReference>
<protein>
    <submittedName>
        <fullName evidence="2">Uncharacterized protein</fullName>
    </submittedName>
</protein>
<comment type="caution">
    <text evidence="2">The sequence shown here is derived from an EMBL/GenBank/DDBJ whole genome shotgun (WGS) entry which is preliminary data.</text>
</comment>
<keyword evidence="1" id="KW-0175">Coiled coil</keyword>
<evidence type="ECO:0000256" key="1">
    <source>
        <dbReference type="SAM" id="Coils"/>
    </source>
</evidence>
<feature type="coiled-coil region" evidence="1">
    <location>
        <begin position="46"/>
        <end position="73"/>
    </location>
</feature>
<dbReference type="VEuPathDB" id="TriTrypDB:TM35_000261300"/>
<reference evidence="2 3" key="1">
    <citation type="submission" date="2017-03" db="EMBL/GenBank/DDBJ databases">
        <title>An alternative strategy for trypanosome survival in the mammalian bloodstream revealed through genome and transcriptome analysis of the ubiquitous bovine parasite Trypanosoma (Megatrypanum) theileri.</title>
        <authorList>
            <person name="Kelly S."/>
            <person name="Ivens A."/>
            <person name="Mott A."/>
            <person name="O'Neill E."/>
            <person name="Emms D."/>
            <person name="Macleod O."/>
            <person name="Voorheis P."/>
            <person name="Matthews J."/>
            <person name="Matthews K."/>
            <person name="Carrington M."/>
        </authorList>
    </citation>
    <scope>NUCLEOTIDE SEQUENCE [LARGE SCALE GENOMIC DNA]</scope>
    <source>
        <strain evidence="2">Edinburgh</strain>
    </source>
</reference>
<keyword evidence="3" id="KW-1185">Reference proteome</keyword>
<dbReference type="RefSeq" id="XP_028880744.1">
    <property type="nucleotide sequence ID" value="XM_029027867.1"/>
</dbReference>
<proteinExistence type="predicted"/>
<organism evidence="2 3">
    <name type="scientific">Trypanosoma theileri</name>
    <dbReference type="NCBI Taxonomy" id="67003"/>
    <lineage>
        <taxon>Eukaryota</taxon>
        <taxon>Discoba</taxon>
        <taxon>Euglenozoa</taxon>
        <taxon>Kinetoplastea</taxon>
        <taxon>Metakinetoplastina</taxon>
        <taxon>Trypanosomatida</taxon>
        <taxon>Trypanosomatidae</taxon>
        <taxon>Trypanosoma</taxon>
    </lineage>
</organism>
<dbReference type="GeneID" id="39987647"/>
<gene>
    <name evidence="2" type="ORF">TM35_000261300</name>
</gene>
<name>A0A1X0NQ92_9TRYP</name>
<evidence type="ECO:0000313" key="2">
    <source>
        <dbReference type="EMBL" id="ORC86678.1"/>
    </source>
</evidence>
<evidence type="ECO:0000313" key="3">
    <source>
        <dbReference type="Proteomes" id="UP000192257"/>
    </source>
</evidence>
<accession>A0A1X0NQ92</accession>